<dbReference type="EMBL" id="BLXT01001455">
    <property type="protein sequence ID" value="GFN85771.1"/>
    <property type="molecule type" value="Genomic_DNA"/>
</dbReference>
<dbReference type="Proteomes" id="UP000735302">
    <property type="component" value="Unassembled WGS sequence"/>
</dbReference>
<dbReference type="AlphaFoldDB" id="A0AAV3YS65"/>
<evidence type="ECO:0000313" key="2">
    <source>
        <dbReference type="Proteomes" id="UP000735302"/>
    </source>
</evidence>
<accession>A0AAV3YS65</accession>
<organism evidence="1 2">
    <name type="scientific">Plakobranchus ocellatus</name>
    <dbReference type="NCBI Taxonomy" id="259542"/>
    <lineage>
        <taxon>Eukaryota</taxon>
        <taxon>Metazoa</taxon>
        <taxon>Spiralia</taxon>
        <taxon>Lophotrochozoa</taxon>
        <taxon>Mollusca</taxon>
        <taxon>Gastropoda</taxon>
        <taxon>Heterobranchia</taxon>
        <taxon>Euthyneura</taxon>
        <taxon>Panpulmonata</taxon>
        <taxon>Sacoglossa</taxon>
        <taxon>Placobranchoidea</taxon>
        <taxon>Plakobranchidae</taxon>
        <taxon>Plakobranchus</taxon>
    </lineage>
</organism>
<reference evidence="1 2" key="1">
    <citation type="journal article" date="2021" name="Elife">
        <title>Chloroplast acquisition without the gene transfer in kleptoplastic sea slugs, Plakobranchus ocellatus.</title>
        <authorList>
            <person name="Maeda T."/>
            <person name="Takahashi S."/>
            <person name="Yoshida T."/>
            <person name="Shimamura S."/>
            <person name="Takaki Y."/>
            <person name="Nagai Y."/>
            <person name="Toyoda A."/>
            <person name="Suzuki Y."/>
            <person name="Arimoto A."/>
            <person name="Ishii H."/>
            <person name="Satoh N."/>
            <person name="Nishiyama T."/>
            <person name="Hasebe M."/>
            <person name="Maruyama T."/>
            <person name="Minagawa J."/>
            <person name="Obokata J."/>
            <person name="Shigenobu S."/>
        </authorList>
    </citation>
    <scope>NUCLEOTIDE SEQUENCE [LARGE SCALE GENOMIC DNA]</scope>
</reference>
<comment type="caution">
    <text evidence="1">The sequence shown here is derived from an EMBL/GenBank/DDBJ whole genome shotgun (WGS) entry which is preliminary data.</text>
</comment>
<protein>
    <submittedName>
        <fullName evidence="1">Uncharacterized protein</fullName>
    </submittedName>
</protein>
<sequence>MFSTCMFDRLYPSLPLAANVQCMIVCIEKDPRPGRPPSLAIRPRAPAFLLKIQYDPDPVLARFKLLPGKKVDLKERGKDGNIRGGKYVQAGALFDPIHRRRLSREEGSAVAVNRFSWRLAGQSRRPDSYVSHRPVVIRHAG</sequence>
<gene>
    <name evidence="1" type="ORF">PoB_001227700</name>
</gene>
<evidence type="ECO:0000313" key="1">
    <source>
        <dbReference type="EMBL" id="GFN85771.1"/>
    </source>
</evidence>
<name>A0AAV3YS65_9GAST</name>
<keyword evidence="2" id="KW-1185">Reference proteome</keyword>
<proteinExistence type="predicted"/>